<dbReference type="Pfam" id="PF00664">
    <property type="entry name" value="ABC_membrane"/>
    <property type="match status" value="1"/>
</dbReference>
<dbReference type="SUPFAM" id="SSF90123">
    <property type="entry name" value="ABC transporter transmembrane region"/>
    <property type="match status" value="1"/>
</dbReference>
<organism evidence="12 13">
    <name type="scientific">Paenibacillus darwinianus</name>
    <dbReference type="NCBI Taxonomy" id="1380763"/>
    <lineage>
        <taxon>Bacteria</taxon>
        <taxon>Bacillati</taxon>
        <taxon>Bacillota</taxon>
        <taxon>Bacilli</taxon>
        <taxon>Bacillales</taxon>
        <taxon>Paenibacillaceae</taxon>
        <taxon>Paenibacillus</taxon>
    </lineage>
</organism>
<gene>
    <name evidence="12" type="ORF">BG53_03415</name>
</gene>
<dbReference type="GO" id="GO:0005886">
    <property type="term" value="C:plasma membrane"/>
    <property type="evidence" value="ECO:0007669"/>
    <property type="project" value="UniProtKB-SubCell"/>
</dbReference>
<comment type="caution">
    <text evidence="12">The sequence shown here is derived from an EMBL/GenBank/DDBJ whole genome shotgun (WGS) entry which is preliminary data.</text>
</comment>
<protein>
    <submittedName>
        <fullName evidence="12">ABC transporter ATP-binding protein</fullName>
    </submittedName>
</protein>
<feature type="transmembrane region" description="Helical" evidence="9">
    <location>
        <begin position="238"/>
        <end position="258"/>
    </location>
</feature>
<evidence type="ECO:0000256" key="2">
    <source>
        <dbReference type="ARBA" id="ARBA00022448"/>
    </source>
</evidence>
<dbReference type="InterPro" id="IPR017871">
    <property type="entry name" value="ABC_transporter-like_CS"/>
</dbReference>
<dbReference type="SUPFAM" id="SSF52540">
    <property type="entry name" value="P-loop containing nucleoside triphosphate hydrolases"/>
    <property type="match status" value="1"/>
</dbReference>
<proteinExistence type="predicted"/>
<evidence type="ECO:0000256" key="6">
    <source>
        <dbReference type="ARBA" id="ARBA00022840"/>
    </source>
</evidence>
<evidence type="ECO:0000256" key="7">
    <source>
        <dbReference type="ARBA" id="ARBA00022989"/>
    </source>
</evidence>
<dbReference type="InterPro" id="IPR036640">
    <property type="entry name" value="ABC1_TM_sf"/>
</dbReference>
<dbReference type="PANTHER" id="PTHR24221:SF276">
    <property type="entry name" value="ABC TRANSPORTER, ATP-BINDING_PERMEASE PROTEIN"/>
    <property type="match status" value="1"/>
</dbReference>
<dbReference type="InterPro" id="IPR003593">
    <property type="entry name" value="AAA+_ATPase"/>
</dbReference>
<reference evidence="12 13" key="1">
    <citation type="submission" date="2014-02" db="EMBL/GenBank/DDBJ databases">
        <title>Genome sequence of Paenibacillus darwinianus reveals adaptive mechanisms for survival in Antarctic soils.</title>
        <authorList>
            <person name="Dsouza M."/>
            <person name="Taylor M.W."/>
            <person name="Turner S.J."/>
            <person name="Aislabie J."/>
        </authorList>
    </citation>
    <scope>NUCLEOTIDE SEQUENCE [LARGE SCALE GENOMIC DNA]</scope>
    <source>
        <strain evidence="12 13">CE1</strain>
    </source>
</reference>
<dbReference type="InterPro" id="IPR027417">
    <property type="entry name" value="P-loop_NTPase"/>
</dbReference>
<evidence type="ECO:0000256" key="8">
    <source>
        <dbReference type="ARBA" id="ARBA00023136"/>
    </source>
</evidence>
<dbReference type="PROSITE" id="PS50929">
    <property type="entry name" value="ABC_TM1F"/>
    <property type="match status" value="1"/>
</dbReference>
<dbReference type="SMART" id="SM00382">
    <property type="entry name" value="AAA"/>
    <property type="match status" value="1"/>
</dbReference>
<feature type="transmembrane region" description="Helical" evidence="9">
    <location>
        <begin position="51"/>
        <end position="72"/>
    </location>
</feature>
<dbReference type="GO" id="GO:0005524">
    <property type="term" value="F:ATP binding"/>
    <property type="evidence" value="ECO:0007669"/>
    <property type="project" value="UniProtKB-KW"/>
</dbReference>
<sequence length="583" mass="64416">MRLVLSYMKPYRLAAVVALALMLVELAVELWHPILMARIINEGILERDSAQIIRLGIMMAVVALLGFAAGIVNSFYAAHVSQGLGFDLRKVLWGKVQSFPFAQFNRFPAATLITRMTSDVTQLQNLVFMGLRIMMRAPLMMVGGLIMALTINVKLGLILIVVTPLMFGLLVGMMNRGFILFRDVQEKLDRTNAVLRENLLGMRLIKALVRYGHEHKRFTRANDELADRTIRAIRLVELTVPALLFVMNISVLFILWFGSRQVIGGRADVGEIVAVVNYATRITGAFSVISFIMTGLSRAKASAGRISEVLRSEEDDAETVHAEDRRNGLGKEEGIPAAAVTFECVTFRYPDTPDAVLSNISFDVAPGETVAILGATGSGKSSLFQLLPRLYDPESGTVRIDGWDIRAMDPERLRGQIGYVPQEAVLFTGTVRDNLLWGKEDASLEEVMGAARHAQIHDSIMRLPAQYETMLGQKGVNLSGGQKQRLSVARALIRRPRLLLLDDSTSALDMRTEAALLAALKHYSCTTLIITQKISTAMEADKILILQDGRLQDQGSHSELMAGSALYRQIIYSQFGEETADHV</sequence>
<evidence type="ECO:0000313" key="12">
    <source>
        <dbReference type="EMBL" id="EXX87810.1"/>
    </source>
</evidence>
<dbReference type="InterPro" id="IPR039421">
    <property type="entry name" value="Type_1_exporter"/>
</dbReference>
<dbReference type="AlphaFoldDB" id="A0A9W5S0H0"/>
<feature type="domain" description="ABC transporter" evidence="10">
    <location>
        <begin position="340"/>
        <end position="573"/>
    </location>
</feature>
<feature type="transmembrane region" description="Helical" evidence="9">
    <location>
        <begin position="133"/>
        <end position="151"/>
    </location>
</feature>
<comment type="subcellular location">
    <subcellularLocation>
        <location evidence="1">Cell membrane</location>
        <topology evidence="1">Multi-pass membrane protein</topology>
    </subcellularLocation>
</comment>
<dbReference type="InterPro" id="IPR003439">
    <property type="entry name" value="ABC_transporter-like_ATP-bd"/>
</dbReference>
<dbReference type="EMBL" id="JFHU01000143">
    <property type="protein sequence ID" value="EXX87810.1"/>
    <property type="molecule type" value="Genomic_DNA"/>
</dbReference>
<accession>A0A9W5S0H0</accession>
<keyword evidence="4 9" id="KW-0812">Transmembrane</keyword>
<dbReference type="FunFam" id="3.40.50.300:FF:000221">
    <property type="entry name" value="Multidrug ABC transporter ATP-binding protein"/>
    <property type="match status" value="1"/>
</dbReference>
<dbReference type="Pfam" id="PF00005">
    <property type="entry name" value="ABC_tran"/>
    <property type="match status" value="1"/>
</dbReference>
<feature type="domain" description="ABC transmembrane type-1" evidence="11">
    <location>
        <begin position="16"/>
        <end position="298"/>
    </location>
</feature>
<dbReference type="Proteomes" id="UP000053750">
    <property type="component" value="Unassembled WGS sequence"/>
</dbReference>
<dbReference type="GO" id="GO:0016887">
    <property type="term" value="F:ATP hydrolysis activity"/>
    <property type="evidence" value="ECO:0007669"/>
    <property type="project" value="InterPro"/>
</dbReference>
<keyword evidence="3" id="KW-1003">Cell membrane</keyword>
<keyword evidence="5" id="KW-0547">Nucleotide-binding</keyword>
<keyword evidence="2" id="KW-0813">Transport</keyword>
<dbReference type="Gene3D" id="1.20.1560.10">
    <property type="entry name" value="ABC transporter type 1, transmembrane domain"/>
    <property type="match status" value="1"/>
</dbReference>
<evidence type="ECO:0000256" key="9">
    <source>
        <dbReference type="SAM" id="Phobius"/>
    </source>
</evidence>
<evidence type="ECO:0000256" key="5">
    <source>
        <dbReference type="ARBA" id="ARBA00022741"/>
    </source>
</evidence>
<evidence type="ECO:0000259" key="11">
    <source>
        <dbReference type="PROSITE" id="PS50929"/>
    </source>
</evidence>
<evidence type="ECO:0000256" key="1">
    <source>
        <dbReference type="ARBA" id="ARBA00004651"/>
    </source>
</evidence>
<dbReference type="InterPro" id="IPR011527">
    <property type="entry name" value="ABC1_TM_dom"/>
</dbReference>
<evidence type="ECO:0000313" key="13">
    <source>
        <dbReference type="Proteomes" id="UP000053750"/>
    </source>
</evidence>
<dbReference type="PANTHER" id="PTHR24221">
    <property type="entry name" value="ATP-BINDING CASSETTE SUB-FAMILY B"/>
    <property type="match status" value="1"/>
</dbReference>
<keyword evidence="6 12" id="KW-0067">ATP-binding</keyword>
<evidence type="ECO:0000259" key="10">
    <source>
        <dbReference type="PROSITE" id="PS50893"/>
    </source>
</evidence>
<dbReference type="PROSITE" id="PS50893">
    <property type="entry name" value="ABC_TRANSPORTER_2"/>
    <property type="match status" value="1"/>
</dbReference>
<evidence type="ECO:0000256" key="4">
    <source>
        <dbReference type="ARBA" id="ARBA00022692"/>
    </source>
</evidence>
<dbReference type="Gene3D" id="3.40.50.300">
    <property type="entry name" value="P-loop containing nucleotide triphosphate hydrolases"/>
    <property type="match status" value="1"/>
</dbReference>
<dbReference type="PROSITE" id="PS00211">
    <property type="entry name" value="ABC_TRANSPORTER_1"/>
    <property type="match status" value="1"/>
</dbReference>
<evidence type="ECO:0000256" key="3">
    <source>
        <dbReference type="ARBA" id="ARBA00022475"/>
    </source>
</evidence>
<dbReference type="GO" id="GO:0140359">
    <property type="term" value="F:ABC-type transporter activity"/>
    <property type="evidence" value="ECO:0007669"/>
    <property type="project" value="InterPro"/>
</dbReference>
<name>A0A9W5S0H0_9BACL</name>
<keyword evidence="7 9" id="KW-1133">Transmembrane helix</keyword>
<keyword evidence="8 9" id="KW-0472">Membrane</keyword>
<dbReference type="OrthoDB" id="9770415at2"/>
<dbReference type="CDD" id="cd18548">
    <property type="entry name" value="ABC_6TM_Tm287_like"/>
    <property type="match status" value="1"/>
</dbReference>
<keyword evidence="13" id="KW-1185">Reference proteome</keyword>
<dbReference type="RefSeq" id="WP_144340775.1">
    <property type="nucleotide sequence ID" value="NZ_KK082164.1"/>
</dbReference>
<feature type="transmembrane region" description="Helical" evidence="9">
    <location>
        <begin position="157"/>
        <end position="181"/>
    </location>
</feature>